<gene>
    <name evidence="1" type="ORF">PIB30_071748</name>
</gene>
<keyword evidence="2" id="KW-1185">Reference proteome</keyword>
<sequence length="58" mass="6604">MARTRHLHRAGTRLSLSWLLRNGVLRARHLGRAAAPPTENFLIKKGGRGRAMQRVRPH</sequence>
<proteinExistence type="predicted"/>
<protein>
    <submittedName>
        <fullName evidence="1">Uncharacterized protein</fullName>
    </submittedName>
</protein>
<name>A0ABU6QNY7_9FABA</name>
<evidence type="ECO:0000313" key="1">
    <source>
        <dbReference type="EMBL" id="MED6113542.1"/>
    </source>
</evidence>
<dbReference type="EMBL" id="JASCZI010000835">
    <property type="protein sequence ID" value="MED6113542.1"/>
    <property type="molecule type" value="Genomic_DNA"/>
</dbReference>
<reference evidence="1 2" key="1">
    <citation type="journal article" date="2023" name="Plants (Basel)">
        <title>Bridging the Gap: Combining Genomics and Transcriptomics Approaches to Understand Stylosanthes scabra, an Orphan Legume from the Brazilian Caatinga.</title>
        <authorList>
            <person name="Ferreira-Neto J.R.C."/>
            <person name="da Silva M.D."/>
            <person name="Binneck E."/>
            <person name="de Melo N.F."/>
            <person name="da Silva R.H."/>
            <person name="de Melo A.L.T.M."/>
            <person name="Pandolfi V."/>
            <person name="Bustamante F.O."/>
            <person name="Brasileiro-Vidal A.C."/>
            <person name="Benko-Iseppon A.M."/>
        </authorList>
    </citation>
    <scope>NUCLEOTIDE SEQUENCE [LARGE SCALE GENOMIC DNA]</scope>
    <source>
        <tissue evidence="1">Leaves</tissue>
    </source>
</reference>
<organism evidence="1 2">
    <name type="scientific">Stylosanthes scabra</name>
    <dbReference type="NCBI Taxonomy" id="79078"/>
    <lineage>
        <taxon>Eukaryota</taxon>
        <taxon>Viridiplantae</taxon>
        <taxon>Streptophyta</taxon>
        <taxon>Embryophyta</taxon>
        <taxon>Tracheophyta</taxon>
        <taxon>Spermatophyta</taxon>
        <taxon>Magnoliopsida</taxon>
        <taxon>eudicotyledons</taxon>
        <taxon>Gunneridae</taxon>
        <taxon>Pentapetalae</taxon>
        <taxon>rosids</taxon>
        <taxon>fabids</taxon>
        <taxon>Fabales</taxon>
        <taxon>Fabaceae</taxon>
        <taxon>Papilionoideae</taxon>
        <taxon>50 kb inversion clade</taxon>
        <taxon>dalbergioids sensu lato</taxon>
        <taxon>Dalbergieae</taxon>
        <taxon>Pterocarpus clade</taxon>
        <taxon>Stylosanthes</taxon>
    </lineage>
</organism>
<evidence type="ECO:0000313" key="2">
    <source>
        <dbReference type="Proteomes" id="UP001341840"/>
    </source>
</evidence>
<feature type="non-terminal residue" evidence="1">
    <location>
        <position position="58"/>
    </location>
</feature>
<accession>A0ABU6QNY7</accession>
<comment type="caution">
    <text evidence="1">The sequence shown here is derived from an EMBL/GenBank/DDBJ whole genome shotgun (WGS) entry which is preliminary data.</text>
</comment>
<dbReference type="Proteomes" id="UP001341840">
    <property type="component" value="Unassembled WGS sequence"/>
</dbReference>